<dbReference type="PANTHER" id="PTHR44591">
    <property type="entry name" value="STRESS RESPONSE REGULATOR PROTEIN 1"/>
    <property type="match status" value="1"/>
</dbReference>
<dbReference type="GO" id="GO:0000160">
    <property type="term" value="P:phosphorelay signal transduction system"/>
    <property type="evidence" value="ECO:0007669"/>
    <property type="project" value="InterPro"/>
</dbReference>
<dbReference type="SUPFAM" id="SSF52172">
    <property type="entry name" value="CheY-like"/>
    <property type="match status" value="1"/>
</dbReference>
<dbReference type="Proteomes" id="UP000192907">
    <property type="component" value="Unassembled WGS sequence"/>
</dbReference>
<keyword evidence="5" id="KW-1185">Reference proteome</keyword>
<keyword evidence="1 2" id="KW-0597">Phosphoprotein</keyword>
<dbReference type="InterPro" id="IPR001789">
    <property type="entry name" value="Sig_transdc_resp-reg_receiver"/>
</dbReference>
<dbReference type="EMBL" id="FWZT01000021">
    <property type="protein sequence ID" value="SMF62631.1"/>
    <property type="molecule type" value="Genomic_DNA"/>
</dbReference>
<gene>
    <name evidence="4" type="ORF">SAMN06296036_12184</name>
</gene>
<sequence length="126" mass="13974">MARVLLVDDEVDFIEFVKPCLEQAGIDVDIAMSGREALESVKKQRPDVVVTDIVMPEMDGVELVKEISRFDDSILMITVTGYPAWDDKLNSIRDSIKVSLLKPIRLDDVLSSVDICLAVVNKPAAK</sequence>
<dbReference type="InterPro" id="IPR011006">
    <property type="entry name" value="CheY-like_superfamily"/>
</dbReference>
<protein>
    <submittedName>
        <fullName evidence="4">Response regulator receiver domain-containing protein</fullName>
    </submittedName>
</protein>
<reference evidence="5" key="1">
    <citation type="submission" date="2017-04" db="EMBL/GenBank/DDBJ databases">
        <authorList>
            <person name="Varghese N."/>
            <person name="Submissions S."/>
        </authorList>
    </citation>
    <scope>NUCLEOTIDE SEQUENCE [LARGE SCALE GENOMIC DNA]</scope>
    <source>
        <strain evidence="5">RKEM611</strain>
    </source>
</reference>
<dbReference type="SMART" id="SM00448">
    <property type="entry name" value="REC"/>
    <property type="match status" value="1"/>
</dbReference>
<evidence type="ECO:0000259" key="3">
    <source>
        <dbReference type="PROSITE" id="PS50110"/>
    </source>
</evidence>
<evidence type="ECO:0000256" key="1">
    <source>
        <dbReference type="ARBA" id="ARBA00022553"/>
    </source>
</evidence>
<name>A0A1Y6CMF9_9BACT</name>
<evidence type="ECO:0000313" key="4">
    <source>
        <dbReference type="EMBL" id="SMF62631.1"/>
    </source>
</evidence>
<feature type="domain" description="Response regulatory" evidence="3">
    <location>
        <begin position="3"/>
        <end position="117"/>
    </location>
</feature>
<dbReference type="InterPro" id="IPR050595">
    <property type="entry name" value="Bact_response_regulator"/>
</dbReference>
<dbReference type="Pfam" id="PF00072">
    <property type="entry name" value="Response_reg"/>
    <property type="match status" value="1"/>
</dbReference>
<accession>A0A1Y6CMF9</accession>
<dbReference type="STRING" id="1513793.SAMN06296036_12184"/>
<organism evidence="4 5">
    <name type="scientific">Pseudobacteriovorax antillogorgiicola</name>
    <dbReference type="NCBI Taxonomy" id="1513793"/>
    <lineage>
        <taxon>Bacteria</taxon>
        <taxon>Pseudomonadati</taxon>
        <taxon>Bdellovibrionota</taxon>
        <taxon>Oligoflexia</taxon>
        <taxon>Oligoflexales</taxon>
        <taxon>Pseudobacteriovoracaceae</taxon>
        <taxon>Pseudobacteriovorax</taxon>
    </lineage>
</organism>
<dbReference type="PROSITE" id="PS50110">
    <property type="entry name" value="RESPONSE_REGULATORY"/>
    <property type="match status" value="1"/>
</dbReference>
<dbReference type="Gene3D" id="3.40.50.2300">
    <property type="match status" value="1"/>
</dbReference>
<proteinExistence type="predicted"/>
<dbReference type="AlphaFoldDB" id="A0A1Y6CMF9"/>
<dbReference type="RefSeq" id="WP_132323172.1">
    <property type="nucleotide sequence ID" value="NZ_FWZT01000021.1"/>
</dbReference>
<dbReference type="PANTHER" id="PTHR44591:SF3">
    <property type="entry name" value="RESPONSE REGULATORY DOMAIN-CONTAINING PROTEIN"/>
    <property type="match status" value="1"/>
</dbReference>
<dbReference type="OrthoDB" id="5297299at2"/>
<feature type="modified residue" description="4-aspartylphosphate" evidence="2">
    <location>
        <position position="52"/>
    </location>
</feature>
<evidence type="ECO:0000256" key="2">
    <source>
        <dbReference type="PROSITE-ProRule" id="PRU00169"/>
    </source>
</evidence>
<evidence type="ECO:0000313" key="5">
    <source>
        <dbReference type="Proteomes" id="UP000192907"/>
    </source>
</evidence>